<gene>
    <name evidence="1" type="ORF">BO66DRAFT_149598</name>
</gene>
<name>A0ACD1H2B5_9EURO</name>
<organism evidence="1 2">
    <name type="scientific">Aspergillus aculeatinus CBS 121060</name>
    <dbReference type="NCBI Taxonomy" id="1448322"/>
    <lineage>
        <taxon>Eukaryota</taxon>
        <taxon>Fungi</taxon>
        <taxon>Dikarya</taxon>
        <taxon>Ascomycota</taxon>
        <taxon>Pezizomycotina</taxon>
        <taxon>Eurotiomycetes</taxon>
        <taxon>Eurotiomycetidae</taxon>
        <taxon>Eurotiales</taxon>
        <taxon>Aspergillaceae</taxon>
        <taxon>Aspergillus</taxon>
        <taxon>Aspergillus subgen. Circumdati</taxon>
    </lineage>
</organism>
<proteinExistence type="predicted"/>
<keyword evidence="2" id="KW-1185">Reference proteome</keyword>
<dbReference type="EMBL" id="KZ824972">
    <property type="protein sequence ID" value="RAH67649.1"/>
    <property type="molecule type" value="Genomic_DNA"/>
</dbReference>
<evidence type="ECO:0000313" key="1">
    <source>
        <dbReference type="EMBL" id="RAH67649.1"/>
    </source>
</evidence>
<evidence type="ECO:0000313" key="2">
    <source>
        <dbReference type="Proteomes" id="UP000249661"/>
    </source>
</evidence>
<protein>
    <submittedName>
        <fullName evidence="1">Uncharacterized protein</fullName>
    </submittedName>
</protein>
<accession>A0ACD1H2B5</accession>
<dbReference type="Proteomes" id="UP000249661">
    <property type="component" value="Unassembled WGS sequence"/>
</dbReference>
<sequence length="170" mass="19553">MRKSGRQDVISGDELNRRIMIPCWRSPAPFHYFYFSFPYHALWFVFLSVFARAHGSPVWSFSCFDGLIFPRQHLDTRLVLCVLPSHSVELLFFCLLSICSSTPLILSAVRSILAHERLWFSFFGVRDMLSSTAFSIPSVRYILFFSSSLFSLSPSLTYTFSPLLVDAILM</sequence>
<reference evidence="1" key="1">
    <citation type="submission" date="2018-02" db="EMBL/GenBank/DDBJ databases">
        <title>The genomes of Aspergillus section Nigri reveals drivers in fungal speciation.</title>
        <authorList>
            <consortium name="DOE Joint Genome Institute"/>
            <person name="Vesth T.C."/>
            <person name="Nybo J."/>
            <person name="Theobald S."/>
            <person name="Brandl J."/>
            <person name="Frisvad J.C."/>
            <person name="Nielsen K.F."/>
            <person name="Lyhne E.K."/>
            <person name="Kogle M.E."/>
            <person name="Kuo A."/>
            <person name="Riley R."/>
            <person name="Clum A."/>
            <person name="Nolan M."/>
            <person name="Lipzen A."/>
            <person name="Salamov A."/>
            <person name="Henrissat B."/>
            <person name="Wiebenga A."/>
            <person name="De vries R.P."/>
            <person name="Grigoriev I.V."/>
            <person name="Mortensen U.H."/>
            <person name="Andersen M.R."/>
            <person name="Baker S.E."/>
        </authorList>
    </citation>
    <scope>NUCLEOTIDE SEQUENCE</scope>
    <source>
        <strain evidence="1">CBS 121060</strain>
    </source>
</reference>